<evidence type="ECO:0000256" key="1">
    <source>
        <dbReference type="SAM" id="MobiDB-lite"/>
    </source>
</evidence>
<organism evidence="2 3">
    <name type="scientific">Microctonus aethiopoides</name>
    <dbReference type="NCBI Taxonomy" id="144406"/>
    <lineage>
        <taxon>Eukaryota</taxon>
        <taxon>Metazoa</taxon>
        <taxon>Ecdysozoa</taxon>
        <taxon>Arthropoda</taxon>
        <taxon>Hexapoda</taxon>
        <taxon>Insecta</taxon>
        <taxon>Pterygota</taxon>
        <taxon>Neoptera</taxon>
        <taxon>Endopterygota</taxon>
        <taxon>Hymenoptera</taxon>
        <taxon>Apocrita</taxon>
        <taxon>Ichneumonoidea</taxon>
        <taxon>Braconidae</taxon>
        <taxon>Euphorinae</taxon>
        <taxon>Microctonus</taxon>
    </lineage>
</organism>
<name>A0AA39KRD8_9HYME</name>
<dbReference type="AlphaFoldDB" id="A0AA39KRD8"/>
<keyword evidence="3" id="KW-1185">Reference proteome</keyword>
<reference evidence="2" key="1">
    <citation type="journal article" date="2023" name="bioRxiv">
        <title>Scaffold-level genome assemblies of two parasitoid biocontrol wasps reveal the parthenogenesis mechanism and an associated novel virus.</title>
        <authorList>
            <person name="Inwood S."/>
            <person name="Skelly J."/>
            <person name="Guhlin J."/>
            <person name="Harrop T."/>
            <person name="Goldson S."/>
            <person name="Dearden P."/>
        </authorList>
    </citation>
    <scope>NUCLEOTIDE SEQUENCE</scope>
    <source>
        <strain evidence="2">Irish</strain>
        <tissue evidence="2">Whole body</tissue>
    </source>
</reference>
<feature type="compositionally biased region" description="Basic residues" evidence="1">
    <location>
        <begin position="122"/>
        <end position="131"/>
    </location>
</feature>
<evidence type="ECO:0000313" key="3">
    <source>
        <dbReference type="Proteomes" id="UP001168990"/>
    </source>
</evidence>
<comment type="caution">
    <text evidence="2">The sequence shown here is derived from an EMBL/GenBank/DDBJ whole genome shotgun (WGS) entry which is preliminary data.</text>
</comment>
<feature type="region of interest" description="Disordered" evidence="1">
    <location>
        <begin position="1"/>
        <end position="24"/>
    </location>
</feature>
<feature type="compositionally biased region" description="Basic and acidic residues" evidence="1">
    <location>
        <begin position="90"/>
        <end position="105"/>
    </location>
</feature>
<sequence>MNFSQSASSSSSSSSSQSEPPLQSLTAMCQTNSEPNFNICISMRLQKQVRDSKGICHRDIICEIENGDDENSISEFTLRWFNNGPSTRCAEGKTRTENKRDDEYRWQASGNSDDDDDDDDHHHHHHQRSIN</sequence>
<reference evidence="2" key="2">
    <citation type="submission" date="2023-03" db="EMBL/GenBank/DDBJ databases">
        <authorList>
            <person name="Inwood S.N."/>
            <person name="Skelly J.G."/>
            <person name="Guhlin J."/>
            <person name="Harrop T.W.R."/>
            <person name="Goldson S.G."/>
            <person name="Dearden P.K."/>
        </authorList>
    </citation>
    <scope>NUCLEOTIDE SEQUENCE</scope>
    <source>
        <strain evidence="2">Irish</strain>
        <tissue evidence="2">Whole body</tissue>
    </source>
</reference>
<dbReference type="EMBL" id="JAQQBS010000003">
    <property type="protein sequence ID" value="KAK0170786.1"/>
    <property type="molecule type" value="Genomic_DNA"/>
</dbReference>
<protein>
    <submittedName>
        <fullName evidence="2">Uncharacterized protein</fullName>
    </submittedName>
</protein>
<accession>A0AA39KRD8</accession>
<proteinExistence type="predicted"/>
<dbReference type="Proteomes" id="UP001168990">
    <property type="component" value="Unassembled WGS sequence"/>
</dbReference>
<feature type="region of interest" description="Disordered" evidence="1">
    <location>
        <begin position="87"/>
        <end position="131"/>
    </location>
</feature>
<evidence type="ECO:0000313" key="2">
    <source>
        <dbReference type="EMBL" id="KAK0170786.1"/>
    </source>
</evidence>
<gene>
    <name evidence="2" type="ORF">PV328_008584</name>
</gene>
<feature type="compositionally biased region" description="Low complexity" evidence="1">
    <location>
        <begin position="1"/>
        <end position="18"/>
    </location>
</feature>